<evidence type="ECO:0000313" key="2">
    <source>
        <dbReference type="Proteomes" id="UP000054567"/>
    </source>
</evidence>
<gene>
    <name evidence="1" type="ORF">CPAG_06601</name>
</gene>
<dbReference type="VEuPathDB" id="FungiDB:CPAG_06601"/>
<name>A0A0J6FN06_COCPO</name>
<protein>
    <submittedName>
        <fullName evidence="1">Uncharacterized protein</fullName>
    </submittedName>
</protein>
<dbReference type="Proteomes" id="UP000054567">
    <property type="component" value="Unassembled WGS sequence"/>
</dbReference>
<dbReference type="AlphaFoldDB" id="A0A0J6FN06"/>
<accession>A0A0J6FN06</accession>
<reference evidence="2" key="2">
    <citation type="journal article" date="2009" name="Genome Res.">
        <title>Comparative genomic analyses of the human fungal pathogens Coccidioides and their relatives.</title>
        <authorList>
            <person name="Sharpton T.J."/>
            <person name="Stajich J.E."/>
            <person name="Rounsley S.D."/>
            <person name="Gardner M.J."/>
            <person name="Wortman J.R."/>
            <person name="Jordar V.S."/>
            <person name="Maiti R."/>
            <person name="Kodira C.D."/>
            <person name="Neafsey D.E."/>
            <person name="Zeng Q."/>
            <person name="Hung C.-Y."/>
            <person name="McMahan C."/>
            <person name="Muszewska A."/>
            <person name="Grynberg M."/>
            <person name="Mandel M.A."/>
            <person name="Kellner E.M."/>
            <person name="Barker B.M."/>
            <person name="Galgiani J.N."/>
            <person name="Orbach M.J."/>
            <person name="Kirkland T.N."/>
            <person name="Cole G.T."/>
            <person name="Henn M.R."/>
            <person name="Birren B.W."/>
            <person name="Taylor J.W."/>
        </authorList>
    </citation>
    <scope>NUCLEOTIDE SEQUENCE [LARGE SCALE GENOMIC DNA]</scope>
    <source>
        <strain evidence="2">RMSCC 3488</strain>
    </source>
</reference>
<proteinExistence type="predicted"/>
<dbReference type="EMBL" id="DS268112">
    <property type="protein sequence ID" value="KMM70289.1"/>
    <property type="molecule type" value="Genomic_DNA"/>
</dbReference>
<evidence type="ECO:0000313" key="1">
    <source>
        <dbReference type="EMBL" id="KMM70289.1"/>
    </source>
</evidence>
<reference evidence="2" key="3">
    <citation type="journal article" date="2010" name="Genome Res.">
        <title>Population genomic sequencing of Coccidioides fungi reveals recent hybridization and transposon control.</title>
        <authorList>
            <person name="Neafsey D.E."/>
            <person name="Barker B.M."/>
            <person name="Sharpton T.J."/>
            <person name="Stajich J.E."/>
            <person name="Park D.J."/>
            <person name="Whiston E."/>
            <person name="Hung C.-Y."/>
            <person name="McMahan C."/>
            <person name="White J."/>
            <person name="Sykes S."/>
            <person name="Heiman D."/>
            <person name="Young S."/>
            <person name="Zeng Q."/>
            <person name="Abouelleil A."/>
            <person name="Aftuck L."/>
            <person name="Bessette D."/>
            <person name="Brown A."/>
            <person name="FitzGerald M."/>
            <person name="Lui A."/>
            <person name="Macdonald J.P."/>
            <person name="Priest M."/>
            <person name="Orbach M.J."/>
            <person name="Galgiani J.N."/>
            <person name="Kirkland T.N."/>
            <person name="Cole G.T."/>
            <person name="Birren B.W."/>
            <person name="Henn M.R."/>
            <person name="Taylor J.W."/>
            <person name="Rounsley S.D."/>
        </authorList>
    </citation>
    <scope>NUCLEOTIDE SEQUENCE [LARGE SCALE GENOMIC DNA]</scope>
    <source>
        <strain evidence="2">RMSCC 3488</strain>
    </source>
</reference>
<organism evidence="1 2">
    <name type="scientific">Coccidioides posadasii RMSCC 3488</name>
    <dbReference type="NCBI Taxonomy" id="454284"/>
    <lineage>
        <taxon>Eukaryota</taxon>
        <taxon>Fungi</taxon>
        <taxon>Dikarya</taxon>
        <taxon>Ascomycota</taxon>
        <taxon>Pezizomycotina</taxon>
        <taxon>Eurotiomycetes</taxon>
        <taxon>Eurotiomycetidae</taxon>
        <taxon>Onygenales</taxon>
        <taxon>Onygenaceae</taxon>
        <taxon>Coccidioides</taxon>
    </lineage>
</organism>
<reference evidence="1 2" key="1">
    <citation type="submission" date="2007-06" db="EMBL/GenBank/DDBJ databases">
        <title>The Genome Sequence of Coccidioides posadasii RMSCC_3488.</title>
        <authorList>
            <consortium name="Coccidioides Genome Resources Consortium"/>
            <consortium name="The Broad Institute Genome Sequencing Platform"/>
            <person name="Henn M.R."/>
            <person name="Sykes S."/>
            <person name="Young S."/>
            <person name="Jaffe D."/>
            <person name="Berlin A."/>
            <person name="Alvarez P."/>
            <person name="Butler J."/>
            <person name="Gnerre S."/>
            <person name="Grabherr M."/>
            <person name="Mauceli E."/>
            <person name="Brockman W."/>
            <person name="Kodira C."/>
            <person name="Alvarado L."/>
            <person name="Zeng Q."/>
            <person name="Crawford M."/>
            <person name="Antoine C."/>
            <person name="Devon K."/>
            <person name="Galgiani J."/>
            <person name="Orsborn K."/>
            <person name="Lewis M.L."/>
            <person name="Nusbaum C."/>
            <person name="Galagan J."/>
            <person name="Birren B."/>
        </authorList>
    </citation>
    <scope>NUCLEOTIDE SEQUENCE [LARGE SCALE GENOMIC DNA]</scope>
    <source>
        <strain evidence="1 2">RMSCC 3488</strain>
    </source>
</reference>
<sequence length="123" mass="13496">MPQFPWIRSLSSSGFLFSFSRIYCVPWAACSPSGVLFLARQSPPFPSKTARRVMTHSSCIRGHITKRRGALYFLLAGGAISVSHMRNASPSQAISGDNYRVAVSIAMVTRVTSLKITLTHFTS</sequence>